<dbReference type="KEGG" id="sphu:SPPYR_2991"/>
<dbReference type="RefSeq" id="WP_295320694.1">
    <property type="nucleotide sequence ID" value="NZ_LT598653.1"/>
</dbReference>
<reference evidence="2" key="1">
    <citation type="submission" date="2016-03" db="EMBL/GenBank/DDBJ databases">
        <authorList>
            <person name="Ploux O."/>
        </authorList>
    </citation>
    <scope>NUCLEOTIDE SEQUENCE</scope>
    <source>
        <strain evidence="2">UC10</strain>
    </source>
</reference>
<keyword evidence="1" id="KW-0732">Signal</keyword>
<dbReference type="InterPro" id="IPR018673">
    <property type="entry name" value="DUF2141"/>
</dbReference>
<dbReference type="Pfam" id="PF09912">
    <property type="entry name" value="DUF2141"/>
    <property type="match status" value="1"/>
</dbReference>
<organism evidence="2">
    <name type="scientific">uncultured Sphingopyxis sp</name>
    <dbReference type="NCBI Taxonomy" id="310581"/>
    <lineage>
        <taxon>Bacteria</taxon>
        <taxon>Pseudomonadati</taxon>
        <taxon>Pseudomonadota</taxon>
        <taxon>Alphaproteobacteria</taxon>
        <taxon>Sphingomonadales</taxon>
        <taxon>Sphingomonadaceae</taxon>
        <taxon>Sphingopyxis</taxon>
        <taxon>environmental samples</taxon>
    </lineage>
</organism>
<feature type="signal peptide" evidence="1">
    <location>
        <begin position="1"/>
        <end position="22"/>
    </location>
</feature>
<dbReference type="AlphaFoldDB" id="A0A1Y5PVV2"/>
<proteinExistence type="predicted"/>
<protein>
    <recommendedName>
        <fullName evidence="3">DUF2141 domain-containing protein</fullName>
    </recommendedName>
</protein>
<dbReference type="EMBL" id="LT598653">
    <property type="protein sequence ID" value="SBV34111.1"/>
    <property type="molecule type" value="Genomic_DNA"/>
</dbReference>
<sequence>MSKFLSGLLGVSVLAVAATAQAEGRVISNDLSQCKSGPSTLVQISGVKASTGKIRVQSYRGTSADWLEKGRWLTRTEVPARAGSMTVCVPLPEAGVYGIAVRHDVNGNGKTDLTRDGGGMSNNPSINIFNLGKPSYKKTAFSVGDSPRTISISMKYM</sequence>
<evidence type="ECO:0000256" key="1">
    <source>
        <dbReference type="SAM" id="SignalP"/>
    </source>
</evidence>
<evidence type="ECO:0000313" key="2">
    <source>
        <dbReference type="EMBL" id="SBV34111.1"/>
    </source>
</evidence>
<gene>
    <name evidence="2" type="ORF">SPPYR_2991</name>
</gene>
<evidence type="ECO:0008006" key="3">
    <source>
        <dbReference type="Google" id="ProtNLM"/>
    </source>
</evidence>
<accession>A0A1Y5PVV2</accession>
<name>A0A1Y5PVV2_9SPHN</name>
<feature type="chain" id="PRO_5013028944" description="DUF2141 domain-containing protein" evidence="1">
    <location>
        <begin position="23"/>
        <end position="157"/>
    </location>
</feature>